<sequence length="106" mass="10592">MSNLTGSPSSPARRGPNVVDQVFAIIAGGLLTLFDLFLGFFAYLGVAMGAGSQGLLVGVLLLLIASCVVTWAGIVAASSRGGVVFVWPVLGAAFTGCAFLALSAAS</sequence>
<dbReference type="EMBL" id="JABENB010000001">
    <property type="protein sequence ID" value="NNG39685.1"/>
    <property type="molecule type" value="Genomic_DNA"/>
</dbReference>
<feature type="transmembrane region" description="Helical" evidence="1">
    <location>
        <begin position="84"/>
        <end position="105"/>
    </location>
</feature>
<organism evidence="2 3">
    <name type="scientific">Flexivirga aerilata</name>
    <dbReference type="NCBI Taxonomy" id="1656889"/>
    <lineage>
        <taxon>Bacteria</taxon>
        <taxon>Bacillati</taxon>
        <taxon>Actinomycetota</taxon>
        <taxon>Actinomycetes</taxon>
        <taxon>Micrococcales</taxon>
        <taxon>Dermacoccaceae</taxon>
        <taxon>Flexivirga</taxon>
    </lineage>
</organism>
<evidence type="ECO:0000313" key="3">
    <source>
        <dbReference type="Proteomes" id="UP000557772"/>
    </source>
</evidence>
<proteinExistence type="predicted"/>
<keyword evidence="1" id="KW-1133">Transmembrane helix</keyword>
<dbReference type="Proteomes" id="UP000557772">
    <property type="component" value="Unassembled WGS sequence"/>
</dbReference>
<keyword evidence="3" id="KW-1185">Reference proteome</keyword>
<evidence type="ECO:0000313" key="2">
    <source>
        <dbReference type="EMBL" id="NNG39685.1"/>
    </source>
</evidence>
<gene>
    <name evidence="2" type="ORF">HJ588_10425</name>
</gene>
<keyword evidence="1" id="KW-0472">Membrane</keyword>
<name>A0A849AGW5_9MICO</name>
<accession>A0A849AGW5</accession>
<comment type="caution">
    <text evidence="2">The sequence shown here is derived from an EMBL/GenBank/DDBJ whole genome shotgun (WGS) entry which is preliminary data.</text>
</comment>
<dbReference type="RefSeq" id="WP_171154651.1">
    <property type="nucleotide sequence ID" value="NZ_JABENB010000001.1"/>
</dbReference>
<protein>
    <submittedName>
        <fullName evidence="2">Uncharacterized protein</fullName>
    </submittedName>
</protein>
<dbReference type="AlphaFoldDB" id="A0A849AGW5"/>
<feature type="transmembrane region" description="Helical" evidence="1">
    <location>
        <begin position="22"/>
        <end position="43"/>
    </location>
</feature>
<feature type="transmembrane region" description="Helical" evidence="1">
    <location>
        <begin position="55"/>
        <end position="78"/>
    </location>
</feature>
<evidence type="ECO:0000256" key="1">
    <source>
        <dbReference type="SAM" id="Phobius"/>
    </source>
</evidence>
<reference evidence="2 3" key="1">
    <citation type="submission" date="2020-05" db="EMBL/GenBank/DDBJ databases">
        <title>Flexivirga sp. ID2601S isolated from air conditioner.</title>
        <authorList>
            <person name="Kim D.H."/>
        </authorList>
    </citation>
    <scope>NUCLEOTIDE SEQUENCE [LARGE SCALE GENOMIC DNA]</scope>
    <source>
        <strain evidence="2 3">ID2601S</strain>
    </source>
</reference>
<keyword evidence="1" id="KW-0812">Transmembrane</keyword>